<dbReference type="EMBL" id="JAMKOV010000033">
    <property type="protein sequence ID" value="KAI8035604.1"/>
    <property type="molecule type" value="Genomic_DNA"/>
</dbReference>
<evidence type="ECO:0000313" key="2">
    <source>
        <dbReference type="EMBL" id="KAI8035604.1"/>
    </source>
</evidence>
<proteinExistence type="predicted"/>
<keyword evidence="3" id="KW-1185">Reference proteome</keyword>
<gene>
    <name evidence="2" type="ORF">M5D96_011653</name>
</gene>
<organism evidence="2 3">
    <name type="scientific">Drosophila gunungcola</name>
    <name type="common">fruit fly</name>
    <dbReference type="NCBI Taxonomy" id="103775"/>
    <lineage>
        <taxon>Eukaryota</taxon>
        <taxon>Metazoa</taxon>
        <taxon>Ecdysozoa</taxon>
        <taxon>Arthropoda</taxon>
        <taxon>Hexapoda</taxon>
        <taxon>Insecta</taxon>
        <taxon>Pterygota</taxon>
        <taxon>Neoptera</taxon>
        <taxon>Endopterygota</taxon>
        <taxon>Diptera</taxon>
        <taxon>Brachycera</taxon>
        <taxon>Muscomorpha</taxon>
        <taxon>Ephydroidea</taxon>
        <taxon>Drosophilidae</taxon>
        <taxon>Drosophila</taxon>
        <taxon>Sophophora</taxon>
    </lineage>
</organism>
<protein>
    <submittedName>
        <fullName evidence="2">Uncharacterized protein</fullName>
    </submittedName>
</protein>
<feature type="region of interest" description="Disordered" evidence="1">
    <location>
        <begin position="82"/>
        <end position="102"/>
    </location>
</feature>
<dbReference type="AlphaFoldDB" id="A0A9P9YEM2"/>
<dbReference type="Proteomes" id="UP001059596">
    <property type="component" value="Unassembled WGS sequence"/>
</dbReference>
<reference evidence="2" key="1">
    <citation type="journal article" date="2023" name="Genome Biol. Evol.">
        <title>Long-read-based Genome Assembly of Drosophila gunungcola Reveals Fewer Chemosensory Genes in Flower-breeding Species.</title>
        <authorList>
            <person name="Negi A."/>
            <person name="Liao B.Y."/>
            <person name="Yeh S.D."/>
        </authorList>
    </citation>
    <scope>NUCLEOTIDE SEQUENCE</scope>
    <source>
        <strain evidence="2">Sukarami</strain>
    </source>
</reference>
<comment type="caution">
    <text evidence="2">The sequence shown here is derived from an EMBL/GenBank/DDBJ whole genome shotgun (WGS) entry which is preliminary data.</text>
</comment>
<sequence length="102" mass="11610">MSLKDFIFHIVSADEYTLVYIEHHPEHFGQANVAAIMEKVRCALKNRMVEFMGSSAPVCHDVDKWDTIGEVRIMPPSVAAEPEFHRHENPRHEAEMAAKSHG</sequence>
<name>A0A9P9YEM2_9MUSC</name>
<evidence type="ECO:0000313" key="3">
    <source>
        <dbReference type="Proteomes" id="UP001059596"/>
    </source>
</evidence>
<accession>A0A9P9YEM2</accession>
<evidence type="ECO:0000256" key="1">
    <source>
        <dbReference type="SAM" id="MobiDB-lite"/>
    </source>
</evidence>